<dbReference type="AlphaFoldDB" id="A0AAC9XX68"/>
<dbReference type="EMBL" id="CP011036">
    <property type="protein sequence ID" value="ASM53672.1"/>
    <property type="molecule type" value="Genomic_DNA"/>
</dbReference>
<organism evidence="1 2">
    <name type="scientific">Pseudoalteromonas nigrifaciens</name>
    <dbReference type="NCBI Taxonomy" id="28109"/>
    <lineage>
        <taxon>Bacteria</taxon>
        <taxon>Pseudomonadati</taxon>
        <taxon>Pseudomonadota</taxon>
        <taxon>Gammaproteobacteria</taxon>
        <taxon>Alteromonadales</taxon>
        <taxon>Pseudoalteromonadaceae</taxon>
        <taxon>Pseudoalteromonas</taxon>
    </lineage>
</organism>
<proteinExistence type="predicted"/>
<protein>
    <submittedName>
        <fullName evidence="1">Uncharacterized protein</fullName>
    </submittedName>
</protein>
<dbReference type="RefSeq" id="WP_089368067.1">
    <property type="nucleotide sequence ID" value="NZ_BJXZ01000002.1"/>
</dbReference>
<dbReference type="InterPro" id="IPR010916">
    <property type="entry name" value="TonB_box_CS"/>
</dbReference>
<name>A0AAC9XX68_9GAMM</name>
<reference evidence="1 2" key="1">
    <citation type="submission" date="2015-03" db="EMBL/GenBank/DDBJ databases">
        <authorList>
            <person name="Xie B.-B."/>
            <person name="Rong J.-C."/>
            <person name="Qin Q.-L."/>
            <person name="Zhang Y.-Z."/>
        </authorList>
    </citation>
    <scope>NUCLEOTIDE SEQUENCE [LARGE SCALE GENOMIC DNA]</scope>
    <source>
        <strain evidence="1 2">KMM 661</strain>
    </source>
</reference>
<gene>
    <name evidence="1" type="ORF">PNIG_a1523</name>
</gene>
<dbReference type="GeneID" id="300941341"/>
<evidence type="ECO:0000313" key="1">
    <source>
        <dbReference type="EMBL" id="ASM53672.1"/>
    </source>
</evidence>
<accession>A0AAC9XX68</accession>
<dbReference type="KEGG" id="png:PNIG_a1523"/>
<keyword evidence="2" id="KW-1185">Reference proteome</keyword>
<evidence type="ECO:0000313" key="2">
    <source>
        <dbReference type="Proteomes" id="UP000198329"/>
    </source>
</evidence>
<dbReference type="Proteomes" id="UP000198329">
    <property type="component" value="Chromosome I"/>
</dbReference>
<dbReference type="PROSITE" id="PS00430">
    <property type="entry name" value="TONB_DEPENDENT_REC_1"/>
    <property type="match status" value="1"/>
</dbReference>
<sequence>MNKLEKVDYENNFSEEAYELIIKSLSLSNIAIANDCHKLNCFEMTADTLEVSAELLLKAASIARKQAT</sequence>